<reference evidence="2 3" key="1">
    <citation type="submission" date="2020-03" db="EMBL/GenBank/DDBJ databases">
        <title>Whole genome shotgun sequence of Phytohabitans flavus NBRC 107702.</title>
        <authorList>
            <person name="Komaki H."/>
            <person name="Tamura T."/>
        </authorList>
    </citation>
    <scope>NUCLEOTIDE SEQUENCE [LARGE SCALE GENOMIC DNA]</scope>
    <source>
        <strain evidence="2 3">NBRC 107702</strain>
    </source>
</reference>
<proteinExistence type="predicted"/>
<dbReference type="AlphaFoldDB" id="A0A6F8Y543"/>
<gene>
    <name evidence="2" type="ORF">Pflav_076460</name>
</gene>
<feature type="region of interest" description="Disordered" evidence="1">
    <location>
        <begin position="306"/>
        <end position="349"/>
    </location>
</feature>
<organism evidence="2 3">
    <name type="scientific">Phytohabitans flavus</name>
    <dbReference type="NCBI Taxonomy" id="1076124"/>
    <lineage>
        <taxon>Bacteria</taxon>
        <taxon>Bacillati</taxon>
        <taxon>Actinomycetota</taxon>
        <taxon>Actinomycetes</taxon>
        <taxon>Micromonosporales</taxon>
        <taxon>Micromonosporaceae</taxon>
    </lineage>
</organism>
<accession>A0A6F8Y543</accession>
<dbReference type="KEGG" id="pfla:Pflav_076460"/>
<dbReference type="Proteomes" id="UP000502508">
    <property type="component" value="Chromosome"/>
</dbReference>
<sequence>MPQENVIQAGRGPRPTEVPAPARCTHLRRDPRGYPIIAAIPQEPSKEDYGALSEQRKLVVATFDLCAICTMPFRDELRWQVTFDDQLQHMGETPTFNEAPVHEVCALYAAQVCPFVSSPHARLGDAFRKGQRRPETLVLTGFDRTAAVFGRDSELQVGKAILMFEMAGLHRTYHLTGAGDARDAYEAALRDETRIELDDSERRIVDILCAPTPEGEDSGAVMAGAALFIGAAFCPQIRRVQAMKKFTQARDDFYFQLAANFLFQPDMMAKFEDGEDPSTAAATSWFRTRESLPVVLQQWRTDGARRVRDVTGRRPRLPGTTPAAPRDEAAIRRRKEAEAALRKARRKKR</sequence>
<name>A0A6F8Y543_9ACTN</name>
<evidence type="ECO:0000313" key="3">
    <source>
        <dbReference type="Proteomes" id="UP000502508"/>
    </source>
</evidence>
<keyword evidence="3" id="KW-1185">Reference proteome</keyword>
<reference evidence="2 3" key="2">
    <citation type="submission" date="2020-03" db="EMBL/GenBank/DDBJ databases">
        <authorList>
            <person name="Ichikawa N."/>
            <person name="Kimura A."/>
            <person name="Kitahashi Y."/>
            <person name="Uohara A."/>
        </authorList>
    </citation>
    <scope>NUCLEOTIDE SEQUENCE [LARGE SCALE GENOMIC DNA]</scope>
    <source>
        <strain evidence="2 3">NBRC 107702</strain>
    </source>
</reference>
<feature type="compositionally biased region" description="Basic and acidic residues" evidence="1">
    <location>
        <begin position="325"/>
        <end position="341"/>
    </location>
</feature>
<evidence type="ECO:0000256" key="1">
    <source>
        <dbReference type="SAM" id="MobiDB-lite"/>
    </source>
</evidence>
<protein>
    <submittedName>
        <fullName evidence="2">Uncharacterized protein</fullName>
    </submittedName>
</protein>
<dbReference type="EMBL" id="AP022870">
    <property type="protein sequence ID" value="BCB81236.1"/>
    <property type="molecule type" value="Genomic_DNA"/>
</dbReference>
<evidence type="ECO:0000313" key="2">
    <source>
        <dbReference type="EMBL" id="BCB81236.1"/>
    </source>
</evidence>
<feature type="region of interest" description="Disordered" evidence="1">
    <location>
        <begin position="1"/>
        <end position="21"/>
    </location>
</feature>